<sequence length="434" mass="46845">MLAGSSSPQLTSFAQFLKEDEERFYETFPGAKAAKEAAGAARLDPAPTQYGQAWSTQQLGEEYGAFQGNLVFYYNECPPPPAPSAECFSEQAPISQPAAQPCIDPAHSTQPQLSYVPSFSNQPYDHRRPDITNQHDADSLYTIGDSVPSADVNQDYAPVPVAPFSDSSLQRHNVAPSPLDPPSPFHSQVQQQPQQIVHYTGSNSSLQPAVTAVETPPADYLSSPESPQSIYSPVDTANSHHHPFSADPAGGAEPVSIGPSQPISAPSPNPQQQTFLKTEMPIPIPHIPVPEDSPSPPSPSSFTSTLTMRKRRRTDSDDQPQPPEAGRSYVYKIPLPKPHHTPAPKVPKRRPSSPQSNEKKNLALACFFCRGRKIACGPYDPNSSDRTCGSLKCEYPTESRRGMRKKKGSVVEGSGDQDLGALGSGSETQPQALP</sequence>
<feature type="compositionally biased region" description="Polar residues" evidence="1">
    <location>
        <begin position="425"/>
        <end position="434"/>
    </location>
</feature>
<keyword evidence="3" id="KW-1185">Reference proteome</keyword>
<feature type="region of interest" description="Disordered" evidence="1">
    <location>
        <begin position="151"/>
        <end position="358"/>
    </location>
</feature>
<dbReference type="EMBL" id="JBAHYK010000092">
    <property type="protein sequence ID" value="KAL0578593.1"/>
    <property type="molecule type" value="Genomic_DNA"/>
</dbReference>
<evidence type="ECO:0000313" key="2">
    <source>
        <dbReference type="EMBL" id="KAL0578593.1"/>
    </source>
</evidence>
<name>A0ABR3FT08_9AGAR</name>
<feature type="compositionally biased region" description="Pro residues" evidence="1">
    <location>
        <begin position="282"/>
        <end position="299"/>
    </location>
</feature>
<accession>A0ABR3FT08</accession>
<gene>
    <name evidence="2" type="ORF">V5O48_003384</name>
</gene>
<feature type="compositionally biased region" description="Polar residues" evidence="1">
    <location>
        <begin position="258"/>
        <end position="276"/>
    </location>
</feature>
<proteinExistence type="predicted"/>
<comment type="caution">
    <text evidence="2">The sequence shown here is derived from an EMBL/GenBank/DDBJ whole genome shotgun (WGS) entry which is preliminary data.</text>
</comment>
<organism evidence="2 3">
    <name type="scientific">Marasmius crinis-equi</name>
    <dbReference type="NCBI Taxonomy" id="585013"/>
    <lineage>
        <taxon>Eukaryota</taxon>
        <taxon>Fungi</taxon>
        <taxon>Dikarya</taxon>
        <taxon>Basidiomycota</taxon>
        <taxon>Agaricomycotina</taxon>
        <taxon>Agaricomycetes</taxon>
        <taxon>Agaricomycetidae</taxon>
        <taxon>Agaricales</taxon>
        <taxon>Marasmiineae</taxon>
        <taxon>Marasmiaceae</taxon>
        <taxon>Marasmius</taxon>
    </lineage>
</organism>
<feature type="compositionally biased region" description="Basic residues" evidence="1">
    <location>
        <begin position="337"/>
        <end position="351"/>
    </location>
</feature>
<evidence type="ECO:0008006" key="4">
    <source>
        <dbReference type="Google" id="ProtNLM"/>
    </source>
</evidence>
<reference evidence="2 3" key="1">
    <citation type="submission" date="2024-02" db="EMBL/GenBank/DDBJ databases">
        <title>A draft genome for the cacao thread blight pathogen Marasmius crinis-equi.</title>
        <authorList>
            <person name="Cohen S.P."/>
            <person name="Baruah I.K."/>
            <person name="Amoako-Attah I."/>
            <person name="Bukari Y."/>
            <person name="Meinhardt L.W."/>
            <person name="Bailey B.A."/>
        </authorList>
    </citation>
    <scope>NUCLEOTIDE SEQUENCE [LARGE SCALE GENOMIC DNA]</scope>
    <source>
        <strain evidence="2 3">GH-76</strain>
    </source>
</reference>
<dbReference type="Proteomes" id="UP001465976">
    <property type="component" value="Unassembled WGS sequence"/>
</dbReference>
<feature type="region of interest" description="Disordered" evidence="1">
    <location>
        <begin position="397"/>
        <end position="434"/>
    </location>
</feature>
<evidence type="ECO:0000256" key="1">
    <source>
        <dbReference type="SAM" id="MobiDB-lite"/>
    </source>
</evidence>
<protein>
    <recommendedName>
        <fullName evidence="4">Zn(2)-C6 fungal-type domain-containing protein</fullName>
    </recommendedName>
</protein>
<feature type="compositionally biased region" description="Low complexity" evidence="1">
    <location>
        <begin position="185"/>
        <end position="195"/>
    </location>
</feature>
<feature type="compositionally biased region" description="Polar residues" evidence="1">
    <location>
        <begin position="223"/>
        <end position="237"/>
    </location>
</feature>
<evidence type="ECO:0000313" key="3">
    <source>
        <dbReference type="Proteomes" id="UP001465976"/>
    </source>
</evidence>